<organism evidence="2 3">
    <name type="scientific">Plectosphaerella plurivora</name>
    <dbReference type="NCBI Taxonomy" id="936078"/>
    <lineage>
        <taxon>Eukaryota</taxon>
        <taxon>Fungi</taxon>
        <taxon>Dikarya</taxon>
        <taxon>Ascomycota</taxon>
        <taxon>Pezizomycotina</taxon>
        <taxon>Sordariomycetes</taxon>
        <taxon>Hypocreomycetidae</taxon>
        <taxon>Glomerellales</taxon>
        <taxon>Plectosphaerellaceae</taxon>
        <taxon>Plectosphaerella</taxon>
    </lineage>
</organism>
<name>A0A9P8VLF8_9PEZI</name>
<comment type="caution">
    <text evidence="2">The sequence shown here is derived from an EMBL/GenBank/DDBJ whole genome shotgun (WGS) entry which is preliminary data.</text>
</comment>
<proteinExistence type="predicted"/>
<keyword evidence="3" id="KW-1185">Reference proteome</keyword>
<reference evidence="2" key="1">
    <citation type="journal article" date="2021" name="Nat. Commun.">
        <title>Genetic determinants of endophytism in the Arabidopsis root mycobiome.</title>
        <authorList>
            <person name="Mesny F."/>
            <person name="Miyauchi S."/>
            <person name="Thiergart T."/>
            <person name="Pickel B."/>
            <person name="Atanasova L."/>
            <person name="Karlsson M."/>
            <person name="Huettel B."/>
            <person name="Barry K.W."/>
            <person name="Haridas S."/>
            <person name="Chen C."/>
            <person name="Bauer D."/>
            <person name="Andreopoulos W."/>
            <person name="Pangilinan J."/>
            <person name="LaButti K."/>
            <person name="Riley R."/>
            <person name="Lipzen A."/>
            <person name="Clum A."/>
            <person name="Drula E."/>
            <person name="Henrissat B."/>
            <person name="Kohler A."/>
            <person name="Grigoriev I.V."/>
            <person name="Martin F.M."/>
            <person name="Hacquard S."/>
        </authorList>
    </citation>
    <scope>NUCLEOTIDE SEQUENCE</scope>
    <source>
        <strain evidence="2">MPI-SDFR-AT-0117</strain>
    </source>
</reference>
<gene>
    <name evidence="2" type="ORF">F5X68DRAFT_227636</name>
</gene>
<evidence type="ECO:0000313" key="2">
    <source>
        <dbReference type="EMBL" id="KAH6695667.1"/>
    </source>
</evidence>
<evidence type="ECO:0000313" key="3">
    <source>
        <dbReference type="Proteomes" id="UP000770015"/>
    </source>
</evidence>
<dbReference type="EMBL" id="JAGSXJ010000002">
    <property type="protein sequence ID" value="KAH6695667.1"/>
    <property type="molecule type" value="Genomic_DNA"/>
</dbReference>
<protein>
    <submittedName>
        <fullName evidence="2">Uncharacterized protein</fullName>
    </submittedName>
</protein>
<dbReference type="AlphaFoldDB" id="A0A9P8VLF8"/>
<dbReference type="Proteomes" id="UP000770015">
    <property type="component" value="Unassembled WGS sequence"/>
</dbReference>
<evidence type="ECO:0000256" key="1">
    <source>
        <dbReference type="SAM" id="MobiDB-lite"/>
    </source>
</evidence>
<feature type="region of interest" description="Disordered" evidence="1">
    <location>
        <begin position="63"/>
        <end position="98"/>
    </location>
</feature>
<sequence>MSPNNDITFSIQAHIGELPLIGDSYSPAYGKITHTTIFKSTGPAGRSPSLAFAACGDDLAAPVKPQHPAPVEAQHSVPMEPQPQPQQAAPVVEGPSHEEQVLSACTKTMNSYLNGLDYSALGWRRRARTPASAGNFPCWSSRGMSSTTALRGPKKLSKKEVNHKDMAKNHQLAKIKAKGSNDTLEDVVIRSWSTIKNLYALDSKSGRHILVLASWIEFLLLQLNLCGLTGKWRSSETGPCTLGPEPSPLSLTYLFEQAMMSSSEDFMQGAIMAMRSVAIKYFEKIASSVELDSD</sequence>
<accession>A0A9P8VLF8</accession>